<keyword evidence="4" id="KW-1185">Reference proteome</keyword>
<feature type="compositionally biased region" description="Low complexity" evidence="2">
    <location>
        <begin position="402"/>
        <end position="412"/>
    </location>
</feature>
<comment type="caution">
    <text evidence="3">The sequence shown here is derived from an EMBL/GenBank/DDBJ whole genome shotgun (WGS) entry which is preliminary data.</text>
</comment>
<proteinExistence type="predicted"/>
<name>A0A8H6HTS5_9AGAR</name>
<keyword evidence="1" id="KW-0175">Coiled coil</keyword>
<feature type="region of interest" description="Disordered" evidence="2">
    <location>
        <begin position="188"/>
        <end position="247"/>
    </location>
</feature>
<feature type="compositionally biased region" description="Low complexity" evidence="2">
    <location>
        <begin position="292"/>
        <end position="306"/>
    </location>
</feature>
<gene>
    <name evidence="3" type="ORF">DFP72DRAFT_849436</name>
</gene>
<feature type="region of interest" description="Disordered" evidence="2">
    <location>
        <begin position="390"/>
        <end position="414"/>
    </location>
</feature>
<evidence type="ECO:0000256" key="1">
    <source>
        <dbReference type="SAM" id="Coils"/>
    </source>
</evidence>
<organism evidence="3 4">
    <name type="scientific">Ephemerocybe angulata</name>
    <dbReference type="NCBI Taxonomy" id="980116"/>
    <lineage>
        <taxon>Eukaryota</taxon>
        <taxon>Fungi</taxon>
        <taxon>Dikarya</taxon>
        <taxon>Basidiomycota</taxon>
        <taxon>Agaricomycotina</taxon>
        <taxon>Agaricomycetes</taxon>
        <taxon>Agaricomycetidae</taxon>
        <taxon>Agaricales</taxon>
        <taxon>Agaricineae</taxon>
        <taxon>Psathyrellaceae</taxon>
        <taxon>Ephemerocybe</taxon>
    </lineage>
</organism>
<feature type="coiled-coil region" evidence="1">
    <location>
        <begin position="63"/>
        <end position="97"/>
    </location>
</feature>
<dbReference type="EMBL" id="JACGCI010000041">
    <property type="protein sequence ID" value="KAF6753060.1"/>
    <property type="molecule type" value="Genomic_DNA"/>
</dbReference>
<accession>A0A8H6HTS5</accession>
<dbReference type="OrthoDB" id="3270311at2759"/>
<evidence type="ECO:0000313" key="3">
    <source>
        <dbReference type="EMBL" id="KAF6753060.1"/>
    </source>
</evidence>
<dbReference type="AlphaFoldDB" id="A0A8H6HTS5"/>
<evidence type="ECO:0000256" key="2">
    <source>
        <dbReference type="SAM" id="MobiDB-lite"/>
    </source>
</evidence>
<feature type="region of interest" description="Disordered" evidence="2">
    <location>
        <begin position="276"/>
        <end position="309"/>
    </location>
</feature>
<protein>
    <submittedName>
        <fullName evidence="3">Uncharacterized protein</fullName>
    </submittedName>
</protein>
<reference evidence="3 4" key="1">
    <citation type="submission" date="2020-07" db="EMBL/GenBank/DDBJ databases">
        <title>Comparative genomics of pyrophilous fungi reveals a link between fire events and developmental genes.</title>
        <authorList>
            <consortium name="DOE Joint Genome Institute"/>
            <person name="Steindorff A.S."/>
            <person name="Carver A."/>
            <person name="Calhoun S."/>
            <person name="Stillman K."/>
            <person name="Liu H."/>
            <person name="Lipzen A."/>
            <person name="Pangilinan J."/>
            <person name="Labutti K."/>
            <person name="Bruns T.D."/>
            <person name="Grigoriev I.V."/>
        </authorList>
    </citation>
    <scope>NUCLEOTIDE SEQUENCE [LARGE SCALE GENOMIC DNA]</scope>
    <source>
        <strain evidence="3 4">CBS 144469</strain>
    </source>
</reference>
<evidence type="ECO:0000313" key="4">
    <source>
        <dbReference type="Proteomes" id="UP000521943"/>
    </source>
</evidence>
<sequence length="436" mass="47563">MDKTRNPLSSSSAATLWAHLAQKDTLGRTSTTSTLGSFMPPNGPQDKTATTMRVLLHDTQMNLEKFSGNVEKLIHDVRQTEQELKTTTGLLEKEQDKLMGDIIDLVNRAQTQIQASVGTPAQALVVDGLFKNVDRRLESLDQRLDAIQAFNQTHSQAIQTQMHTIQSIQNQQNTIIAAVTPLLPLLQANSSPSSKKRNRTGSDVRFSSSPSVALAHVRKKSRIEASPLKSPKIAKQPTPTPPRRSPITINLEIGEKQAAQTPRRPLQDLYLQSPGKLVTPKQSHPVPPHQLAPHSAHRPSSSSKAAGGDNRVDKIIRELSLQQPKGGVNLQTSGHAAQTQRGPVIRPPSPFHAAAWSTTHQSSRVLFGRTFREGCCEPSGQYHPMGIHSPCDNRTGAKRRAPPSASYASSSKTTFQDSSIVHVPYTLSGTFLPPMP</sequence>
<dbReference type="Proteomes" id="UP000521943">
    <property type="component" value="Unassembled WGS sequence"/>
</dbReference>